<keyword evidence="4 7" id="KW-0720">Serine protease</keyword>
<evidence type="ECO:0000256" key="3">
    <source>
        <dbReference type="ARBA" id="ARBA00022801"/>
    </source>
</evidence>
<dbReference type="AlphaFoldDB" id="A0A6P3XFD7"/>
<dbReference type="Proteomes" id="UP000515204">
    <property type="component" value="Unplaced"/>
</dbReference>
<dbReference type="InterPro" id="IPR033116">
    <property type="entry name" value="TRYPSIN_SER"/>
</dbReference>
<accession>A0A6P3XFD7</accession>
<sequence>MSPNLSSFSPAKRILFVRSSRFMKNSNGSDSAMDYRSAKTFAFFLIVSASCGDVRPRLRPEHHDMRRIPDKFTFRHELLLSGTRQAERVAAGSYANEGQFPFMAVVHRLIHGRRVAQCGGTIVSERWVLTAGHCVAKYPKRFFVIFGIVDKTGIGYDVNKGSGVAMMTTWALAHPDYFFSKNDIGLLRMPRDIPFSDKIQPIHLAGPEESKIVVDTAAYVVGWGRDGHGSPAGTKRLKYALMPLISKRKCSAYWPVDHRNICTVPGLGKDACQGDSGGPLFTMRDDRPLQIGIVSYGDAHCPSGRPGVYTRVAAFAEWIQDVTGIEL</sequence>
<dbReference type="InterPro" id="IPR018114">
    <property type="entry name" value="TRYPSIN_HIS"/>
</dbReference>
<protein>
    <submittedName>
        <fullName evidence="10">Chymotrypsin-2-like</fullName>
    </submittedName>
</protein>
<keyword evidence="3 7" id="KW-0378">Hydrolase</keyword>
<dbReference type="FunFam" id="2.40.10.10:FF:000036">
    <property type="entry name" value="Trypsin beta"/>
    <property type="match status" value="1"/>
</dbReference>
<dbReference type="Gene3D" id="2.40.10.10">
    <property type="entry name" value="Trypsin-like serine proteases"/>
    <property type="match status" value="1"/>
</dbReference>
<dbReference type="GeneID" id="106745659"/>
<dbReference type="GO" id="GO:0005576">
    <property type="term" value="C:extracellular region"/>
    <property type="evidence" value="ECO:0007669"/>
    <property type="project" value="UniProtKB-SubCell"/>
</dbReference>
<dbReference type="SUPFAM" id="SSF50494">
    <property type="entry name" value="Trypsin-like serine proteases"/>
    <property type="match status" value="1"/>
</dbReference>
<dbReference type="GO" id="GO:0006508">
    <property type="term" value="P:proteolysis"/>
    <property type="evidence" value="ECO:0007669"/>
    <property type="project" value="UniProtKB-KW"/>
</dbReference>
<organism evidence="9 10">
    <name type="scientific">Dinoponera quadriceps</name>
    <name type="common">South American ant</name>
    <dbReference type="NCBI Taxonomy" id="609295"/>
    <lineage>
        <taxon>Eukaryota</taxon>
        <taxon>Metazoa</taxon>
        <taxon>Ecdysozoa</taxon>
        <taxon>Arthropoda</taxon>
        <taxon>Hexapoda</taxon>
        <taxon>Insecta</taxon>
        <taxon>Pterygota</taxon>
        <taxon>Neoptera</taxon>
        <taxon>Endopterygota</taxon>
        <taxon>Hymenoptera</taxon>
        <taxon>Apocrita</taxon>
        <taxon>Aculeata</taxon>
        <taxon>Formicoidea</taxon>
        <taxon>Formicidae</taxon>
        <taxon>Ponerinae</taxon>
        <taxon>Ponerini</taxon>
        <taxon>Dinoponera</taxon>
    </lineage>
</organism>
<gene>
    <name evidence="10" type="primary">LOC106745659</name>
</gene>
<dbReference type="FunFam" id="2.40.10.10:FF:000068">
    <property type="entry name" value="transmembrane protease serine 2"/>
    <property type="match status" value="1"/>
</dbReference>
<dbReference type="PROSITE" id="PS00135">
    <property type="entry name" value="TRYPSIN_SER"/>
    <property type="match status" value="1"/>
</dbReference>
<dbReference type="KEGG" id="dqu:106745659"/>
<evidence type="ECO:0000256" key="7">
    <source>
        <dbReference type="RuleBase" id="RU363034"/>
    </source>
</evidence>
<evidence type="ECO:0000259" key="8">
    <source>
        <dbReference type="PROSITE" id="PS50240"/>
    </source>
</evidence>
<dbReference type="InterPro" id="IPR009003">
    <property type="entry name" value="Peptidase_S1_PA"/>
</dbReference>
<keyword evidence="9" id="KW-1185">Reference proteome</keyword>
<evidence type="ECO:0000256" key="5">
    <source>
        <dbReference type="ARBA" id="ARBA00023157"/>
    </source>
</evidence>
<evidence type="ECO:0000256" key="6">
    <source>
        <dbReference type="ARBA" id="ARBA00024195"/>
    </source>
</evidence>
<evidence type="ECO:0000256" key="1">
    <source>
        <dbReference type="ARBA" id="ARBA00004239"/>
    </source>
</evidence>
<dbReference type="GO" id="GO:0004252">
    <property type="term" value="F:serine-type endopeptidase activity"/>
    <property type="evidence" value="ECO:0007669"/>
    <property type="project" value="InterPro"/>
</dbReference>
<dbReference type="InterPro" id="IPR001254">
    <property type="entry name" value="Trypsin_dom"/>
</dbReference>
<dbReference type="SMART" id="SM00020">
    <property type="entry name" value="Tryp_SPc"/>
    <property type="match status" value="1"/>
</dbReference>
<name>A0A6P3XFD7_DINQU</name>
<evidence type="ECO:0000256" key="2">
    <source>
        <dbReference type="ARBA" id="ARBA00022670"/>
    </source>
</evidence>
<dbReference type="InterPro" id="IPR051487">
    <property type="entry name" value="Ser/Thr_Proteases_Immune/Dev"/>
</dbReference>
<dbReference type="PROSITE" id="PS50240">
    <property type="entry name" value="TRYPSIN_DOM"/>
    <property type="match status" value="1"/>
</dbReference>
<keyword evidence="5" id="KW-1015">Disulfide bond</keyword>
<evidence type="ECO:0000313" key="9">
    <source>
        <dbReference type="Proteomes" id="UP000515204"/>
    </source>
</evidence>
<dbReference type="PRINTS" id="PR00722">
    <property type="entry name" value="CHYMOTRYPSIN"/>
</dbReference>
<keyword evidence="2 7" id="KW-0645">Protease</keyword>
<evidence type="ECO:0000256" key="4">
    <source>
        <dbReference type="ARBA" id="ARBA00022825"/>
    </source>
</evidence>
<dbReference type="CDD" id="cd00190">
    <property type="entry name" value="Tryp_SPc"/>
    <property type="match status" value="1"/>
</dbReference>
<reference evidence="10" key="1">
    <citation type="submission" date="2025-08" db="UniProtKB">
        <authorList>
            <consortium name="RefSeq"/>
        </authorList>
    </citation>
    <scope>IDENTIFICATION</scope>
</reference>
<dbReference type="Pfam" id="PF00089">
    <property type="entry name" value="Trypsin"/>
    <property type="match status" value="1"/>
</dbReference>
<dbReference type="OrthoDB" id="5565075at2759"/>
<proteinExistence type="inferred from homology"/>
<evidence type="ECO:0000313" key="10">
    <source>
        <dbReference type="RefSeq" id="XP_014476952.1"/>
    </source>
</evidence>
<dbReference type="InterPro" id="IPR043504">
    <property type="entry name" value="Peptidase_S1_PA_chymotrypsin"/>
</dbReference>
<dbReference type="InterPro" id="IPR001314">
    <property type="entry name" value="Peptidase_S1A"/>
</dbReference>
<feature type="domain" description="Peptidase S1" evidence="8">
    <location>
        <begin position="89"/>
        <end position="324"/>
    </location>
</feature>
<dbReference type="PANTHER" id="PTHR24256">
    <property type="entry name" value="TRYPTASE-RELATED"/>
    <property type="match status" value="1"/>
</dbReference>
<dbReference type="RefSeq" id="XP_014476952.1">
    <property type="nucleotide sequence ID" value="XM_014621466.1"/>
</dbReference>
<comment type="similarity">
    <text evidence="6">Belongs to the peptidase S1 family. CLIP subfamily.</text>
</comment>
<comment type="subcellular location">
    <subcellularLocation>
        <location evidence="1">Secreted</location>
        <location evidence="1">Extracellular space</location>
    </subcellularLocation>
</comment>
<dbReference type="PROSITE" id="PS00134">
    <property type="entry name" value="TRYPSIN_HIS"/>
    <property type="match status" value="1"/>
</dbReference>